<feature type="region of interest" description="Disordered" evidence="1">
    <location>
        <begin position="1"/>
        <end position="192"/>
    </location>
</feature>
<dbReference type="OrthoDB" id="3564571at2759"/>
<protein>
    <submittedName>
        <fullName evidence="2">Uncharacterized protein</fullName>
    </submittedName>
</protein>
<evidence type="ECO:0000256" key="1">
    <source>
        <dbReference type="SAM" id="MobiDB-lite"/>
    </source>
</evidence>
<feature type="compositionally biased region" description="Pro residues" evidence="1">
    <location>
        <begin position="120"/>
        <end position="134"/>
    </location>
</feature>
<feature type="compositionally biased region" description="Low complexity" evidence="1">
    <location>
        <begin position="162"/>
        <end position="171"/>
    </location>
</feature>
<reference evidence="2" key="1">
    <citation type="submission" date="2020-10" db="EMBL/GenBank/DDBJ databases">
        <title>Genome Sequence of Monilinia vaccinii-corymbosi Sheds Light on Mummy Berry Disease Infection of Blueberry and Mating Type.</title>
        <authorList>
            <person name="Yow A.G."/>
            <person name="Zhang Y."/>
            <person name="Bansal K."/>
            <person name="Eacker S.M."/>
            <person name="Sullivan S."/>
            <person name="Liachko I."/>
            <person name="Cubeta M.A."/>
            <person name="Rollins J.A."/>
            <person name="Ashrafi H."/>
        </authorList>
    </citation>
    <scope>NUCLEOTIDE SEQUENCE</scope>
    <source>
        <strain evidence="2">RL-1</strain>
    </source>
</reference>
<dbReference type="EMBL" id="CP063411">
    <property type="protein sequence ID" value="QSZ36422.1"/>
    <property type="molecule type" value="Genomic_DNA"/>
</dbReference>
<feature type="compositionally biased region" description="Polar residues" evidence="1">
    <location>
        <begin position="24"/>
        <end position="35"/>
    </location>
</feature>
<dbReference type="Proteomes" id="UP000672032">
    <property type="component" value="Chromosome 7"/>
</dbReference>
<proteinExistence type="predicted"/>
<feature type="compositionally biased region" description="Polar residues" evidence="1">
    <location>
        <begin position="144"/>
        <end position="161"/>
    </location>
</feature>
<name>A0A8A3PLV4_9HELO</name>
<gene>
    <name evidence="2" type="ORF">DSL72_006299</name>
</gene>
<accession>A0A8A3PLV4</accession>
<feature type="compositionally biased region" description="Low complexity" evidence="1">
    <location>
        <begin position="105"/>
        <end position="119"/>
    </location>
</feature>
<evidence type="ECO:0000313" key="3">
    <source>
        <dbReference type="Proteomes" id="UP000672032"/>
    </source>
</evidence>
<keyword evidence="3" id="KW-1185">Reference proteome</keyword>
<dbReference type="AlphaFoldDB" id="A0A8A3PLV4"/>
<organism evidence="2 3">
    <name type="scientific">Monilinia vaccinii-corymbosi</name>
    <dbReference type="NCBI Taxonomy" id="61207"/>
    <lineage>
        <taxon>Eukaryota</taxon>
        <taxon>Fungi</taxon>
        <taxon>Dikarya</taxon>
        <taxon>Ascomycota</taxon>
        <taxon>Pezizomycotina</taxon>
        <taxon>Leotiomycetes</taxon>
        <taxon>Helotiales</taxon>
        <taxon>Sclerotiniaceae</taxon>
        <taxon>Monilinia</taxon>
    </lineage>
</organism>
<feature type="compositionally biased region" description="Pro residues" evidence="1">
    <location>
        <begin position="172"/>
        <end position="185"/>
    </location>
</feature>
<sequence>MTNDLPPNPAWAAHAVKPAKKPTPTISARGSASSFVPTPKTNPPPPVVTLPKRNEGMEAPGGLASLPPNSSSGSSGSSGPGIPPPPHPPTRNDGRASDTLGGLASHQPTSSSSSFSAPEPALPPPYSPPPPVVPPTRNDVVPPISNNGKASDTLSGLVSHQPTTSSSSAPEPALPPLYFPPPPSTPAVAGPEPIVFLPHRPLAPIPDDPPAPQVLFDAVYQRYTEEMDWWSDEYSRYINSFDEMAWDWTEDYLNDLCDIIF</sequence>
<evidence type="ECO:0000313" key="2">
    <source>
        <dbReference type="EMBL" id="QSZ36422.1"/>
    </source>
</evidence>
<feature type="compositionally biased region" description="Low complexity" evidence="1">
    <location>
        <begin position="60"/>
        <end position="77"/>
    </location>
</feature>